<sequence length="216" mass="23007">MELPVADELKTEKHKAQVERQREVKKAKTATTDPGTGSSPQATAPEAPQHQHSLQNSMEGIVVGMANTQTPTTQPNVAENTPSSGSTHDASCETAASPVQTPHNLAPAFGAQGQQPINLWHGNRNRGTTNRNHDTAQENQGAGGKRGKIQNNHPKFKTITANAGHPKSQGTHGEHPQKPRRRQHGSEGGSGRTESGTNTIRRDDETSGTIFDCIGG</sequence>
<dbReference type="EMBL" id="JPDN02000032">
    <property type="protein sequence ID" value="PON23007.1"/>
    <property type="molecule type" value="Genomic_DNA"/>
</dbReference>
<dbReference type="Proteomes" id="UP000054821">
    <property type="component" value="Unassembled WGS sequence"/>
</dbReference>
<feature type="compositionally biased region" description="Polar residues" evidence="1">
    <location>
        <begin position="29"/>
        <end position="42"/>
    </location>
</feature>
<evidence type="ECO:0000313" key="3">
    <source>
        <dbReference type="Proteomes" id="UP000054821"/>
    </source>
</evidence>
<comment type="caution">
    <text evidence="2">The sequence shown here is derived from an EMBL/GenBank/DDBJ whole genome shotgun (WGS) entry which is preliminary data.</text>
</comment>
<accession>A0A2P4ZFF2</accession>
<dbReference type="RefSeq" id="XP_018657561.1">
    <property type="nucleotide sequence ID" value="XM_018809187.1"/>
</dbReference>
<evidence type="ECO:0000256" key="1">
    <source>
        <dbReference type="SAM" id="MobiDB-lite"/>
    </source>
</evidence>
<organism evidence="2 3">
    <name type="scientific">Trichoderma gamsii</name>
    <dbReference type="NCBI Taxonomy" id="398673"/>
    <lineage>
        <taxon>Eukaryota</taxon>
        <taxon>Fungi</taxon>
        <taxon>Dikarya</taxon>
        <taxon>Ascomycota</taxon>
        <taxon>Pezizomycotina</taxon>
        <taxon>Sordariomycetes</taxon>
        <taxon>Hypocreomycetidae</taxon>
        <taxon>Hypocreales</taxon>
        <taxon>Hypocreaceae</taxon>
        <taxon>Trichoderma</taxon>
    </lineage>
</organism>
<dbReference type="AlphaFoldDB" id="A0A2P4ZFF2"/>
<feature type="compositionally biased region" description="Basic and acidic residues" evidence="1">
    <location>
        <begin position="7"/>
        <end position="26"/>
    </location>
</feature>
<dbReference type="GeneID" id="29989270"/>
<evidence type="ECO:0000313" key="2">
    <source>
        <dbReference type="EMBL" id="PON23007.1"/>
    </source>
</evidence>
<gene>
    <name evidence="2" type="ORF">TGAM01_v208012</name>
</gene>
<protein>
    <submittedName>
        <fullName evidence="2">Uncharacterized protein</fullName>
    </submittedName>
</protein>
<keyword evidence="3" id="KW-1185">Reference proteome</keyword>
<reference evidence="2 3" key="1">
    <citation type="journal article" date="2016" name="Genome Announc.">
        <title>Draft Whole-Genome Sequence of Trichoderma gamsii T6085, a Promising Biocontrol Agent of Fusarium Head Blight on Wheat.</title>
        <authorList>
            <person name="Baroncelli R."/>
            <person name="Zapparata A."/>
            <person name="Piaggeschi G."/>
            <person name="Sarrocco S."/>
            <person name="Vannacci G."/>
        </authorList>
    </citation>
    <scope>NUCLEOTIDE SEQUENCE [LARGE SCALE GENOMIC DNA]</scope>
    <source>
        <strain evidence="2 3">T6085</strain>
    </source>
</reference>
<feature type="region of interest" description="Disordered" evidence="1">
    <location>
        <begin position="1"/>
        <end position="216"/>
    </location>
</feature>
<proteinExistence type="predicted"/>
<name>A0A2P4ZFF2_9HYPO</name>
<feature type="compositionally biased region" description="Polar residues" evidence="1">
    <location>
        <begin position="66"/>
        <end position="89"/>
    </location>
</feature>